<dbReference type="PANTHER" id="PTHR31776">
    <property type="entry name" value="ALPHA-L-ARABINOFURANOSIDASE 1"/>
    <property type="match status" value="1"/>
</dbReference>
<dbReference type="SUPFAM" id="SSF51011">
    <property type="entry name" value="Glycosyl hydrolase domain"/>
    <property type="match status" value="1"/>
</dbReference>
<dbReference type="Gene3D" id="2.60.40.1180">
    <property type="entry name" value="Golgi alpha-mannosidase II"/>
    <property type="match status" value="1"/>
</dbReference>
<dbReference type="Pfam" id="PF22848">
    <property type="entry name" value="ASD1_dom"/>
    <property type="match status" value="1"/>
</dbReference>
<sequence>MNSKTLLSLAALIAPLAMAQTTLKVDLAKPGIPVSPTLYGLMTEEINYSYDGGLYAELVRNRAFKDDGKTPVHWSVVQDAGGGAAIALDERYPVPATALTTSLRLDAAHAAPGHRVGVANDGYWGIRVKPGTRYRASFYAKTDGAGSVPLTVSIEGVDGKTVYAQAVGGRISGEWKRYEVTLATAGNVKPTADARLVIATESPGTVWLNQVSLFPPTYKDRPNGNRIDLMQKLVDMKPRFLRFPGGNYVEGGSVETRFKWKETLGPVEQRPGHPGTWGYRSSDGMGLLEFLLWCEDMKAEPVLAVFAGYALNGENVPAGPGLQPFVQEALEEIEYVTGDVNTKWGAQRARDGHPAPFKLRYVEIGNEDGFDKQKNYDGRYTQFHDAIKAKYPQLKLISTVNGKDWLGQQQKVTSRAPDLIDEHYYYNPMQMMNDAARYDSYERKGPKIFIGEWAAQEGDPTTNLHSALADAAFMTGMERNADVVEMSCYAPLLVNVNPGGVQWRFNMIGYDAQASYGSPSYHVQKVFSNYLGDVSLPVSAQKVGTQTWQEAAPKETPQLLPPAREVPTMFFSATRSAQRGEIYLKVVNAIGTAQAVKVELAGAGKVAPDGKAIVVSSAKKEDTNTIAEPAKVVPVTSKVSGLGKEFSYRFAPYSVTVLVLSTR</sequence>
<comment type="similarity">
    <text evidence="2">Belongs to the glycosyl hydrolase 51 family.</text>
</comment>
<dbReference type="InterPro" id="IPR017853">
    <property type="entry name" value="GH"/>
</dbReference>
<dbReference type="Gene3D" id="3.20.20.80">
    <property type="entry name" value="Glycosidases"/>
    <property type="match status" value="1"/>
</dbReference>
<keyword evidence="4 7" id="KW-0732">Signal</keyword>
<evidence type="ECO:0000313" key="9">
    <source>
        <dbReference type="EMBL" id="MYN20135.1"/>
    </source>
</evidence>
<evidence type="ECO:0000256" key="4">
    <source>
        <dbReference type="ARBA" id="ARBA00022729"/>
    </source>
</evidence>
<evidence type="ECO:0000256" key="6">
    <source>
        <dbReference type="ARBA" id="ARBA00023180"/>
    </source>
</evidence>
<evidence type="ECO:0000313" key="10">
    <source>
        <dbReference type="Proteomes" id="UP000484875"/>
    </source>
</evidence>
<organism evidence="9 10">
    <name type="scientific">Duganella vulcania</name>
    <dbReference type="NCBI Taxonomy" id="2692166"/>
    <lineage>
        <taxon>Bacteria</taxon>
        <taxon>Pseudomonadati</taxon>
        <taxon>Pseudomonadota</taxon>
        <taxon>Betaproteobacteria</taxon>
        <taxon>Burkholderiales</taxon>
        <taxon>Oxalobacteraceae</taxon>
        <taxon>Telluria group</taxon>
        <taxon>Duganella</taxon>
    </lineage>
</organism>
<dbReference type="InterPro" id="IPR003305">
    <property type="entry name" value="CenC_carb-bd"/>
</dbReference>
<feature type="domain" description="Alpha-L-arabinofuranosidase C-terminal" evidence="8">
    <location>
        <begin position="451"/>
        <end position="654"/>
    </location>
</feature>
<dbReference type="EMBL" id="WWCV01000064">
    <property type="protein sequence ID" value="MYN20135.1"/>
    <property type="molecule type" value="Genomic_DNA"/>
</dbReference>
<keyword evidence="5" id="KW-0378">Hydrolase</keyword>
<dbReference type="InterPro" id="IPR013780">
    <property type="entry name" value="Glyco_hydro_b"/>
</dbReference>
<dbReference type="InterPro" id="IPR055235">
    <property type="entry name" value="ASD1_cat"/>
</dbReference>
<dbReference type="EC" id="3.2.1.55" evidence="3"/>
<name>A0A845HRK0_9BURK</name>
<evidence type="ECO:0000256" key="7">
    <source>
        <dbReference type="SAM" id="SignalP"/>
    </source>
</evidence>
<accession>A0A845HRK0</accession>
<proteinExistence type="inferred from homology"/>
<gene>
    <name evidence="9" type="ORF">GTP81_25665</name>
</gene>
<dbReference type="Pfam" id="PF06964">
    <property type="entry name" value="Alpha-L-AF_C"/>
    <property type="match status" value="1"/>
</dbReference>
<comment type="catalytic activity">
    <reaction evidence="1">
        <text>Hydrolysis of terminal non-reducing alpha-L-arabinofuranoside residues in alpha-L-arabinosides.</text>
        <dbReference type="EC" id="3.2.1.55"/>
    </reaction>
</comment>
<dbReference type="PANTHER" id="PTHR31776:SF0">
    <property type="entry name" value="ALPHA-L-ARABINOFURANOSIDASE 1"/>
    <property type="match status" value="1"/>
</dbReference>
<evidence type="ECO:0000256" key="2">
    <source>
        <dbReference type="ARBA" id="ARBA00007186"/>
    </source>
</evidence>
<dbReference type="InterPro" id="IPR010720">
    <property type="entry name" value="Alpha-L-AF_C"/>
</dbReference>
<dbReference type="InterPro" id="IPR008979">
    <property type="entry name" value="Galactose-bd-like_sf"/>
</dbReference>
<dbReference type="InterPro" id="IPR051563">
    <property type="entry name" value="Glycosyl_Hydrolase_51"/>
</dbReference>
<dbReference type="Pfam" id="PF02018">
    <property type="entry name" value="CBM_4_9"/>
    <property type="match status" value="1"/>
</dbReference>
<comment type="caution">
    <text evidence="9">The sequence shown here is derived from an EMBL/GenBank/DDBJ whole genome shotgun (WGS) entry which is preliminary data.</text>
</comment>
<feature type="signal peptide" evidence="7">
    <location>
        <begin position="1"/>
        <end position="19"/>
    </location>
</feature>
<dbReference type="RefSeq" id="WP_161092498.1">
    <property type="nucleotide sequence ID" value="NZ_WWCV01000064.1"/>
</dbReference>
<evidence type="ECO:0000259" key="8">
    <source>
        <dbReference type="SMART" id="SM00813"/>
    </source>
</evidence>
<keyword evidence="6" id="KW-0325">Glycoprotein</keyword>
<dbReference type="SMART" id="SM00813">
    <property type="entry name" value="Alpha-L-AF_C"/>
    <property type="match status" value="1"/>
</dbReference>
<dbReference type="SUPFAM" id="SSF49785">
    <property type="entry name" value="Galactose-binding domain-like"/>
    <property type="match status" value="1"/>
</dbReference>
<dbReference type="AlphaFoldDB" id="A0A845HRK0"/>
<feature type="chain" id="PRO_5032697921" description="non-reducing end alpha-L-arabinofuranosidase" evidence="7">
    <location>
        <begin position="20"/>
        <end position="663"/>
    </location>
</feature>
<evidence type="ECO:0000256" key="3">
    <source>
        <dbReference type="ARBA" id="ARBA00012670"/>
    </source>
</evidence>
<reference evidence="9 10" key="1">
    <citation type="submission" date="2019-12" db="EMBL/GenBank/DDBJ databases">
        <title>Novel species isolated from a subtropical stream in China.</title>
        <authorList>
            <person name="Lu H."/>
        </authorList>
    </citation>
    <scope>NUCLEOTIDE SEQUENCE [LARGE SCALE GENOMIC DNA]</scope>
    <source>
        <strain evidence="9 10">FT107W</strain>
    </source>
</reference>
<evidence type="ECO:0000256" key="1">
    <source>
        <dbReference type="ARBA" id="ARBA00001462"/>
    </source>
</evidence>
<dbReference type="Proteomes" id="UP000484875">
    <property type="component" value="Unassembled WGS sequence"/>
</dbReference>
<dbReference type="GO" id="GO:0046373">
    <property type="term" value="P:L-arabinose metabolic process"/>
    <property type="evidence" value="ECO:0007669"/>
    <property type="project" value="InterPro"/>
</dbReference>
<protein>
    <recommendedName>
        <fullName evidence="3">non-reducing end alpha-L-arabinofuranosidase</fullName>
        <ecNumber evidence="3">3.2.1.55</ecNumber>
    </recommendedName>
</protein>
<dbReference type="GO" id="GO:0046556">
    <property type="term" value="F:alpha-L-arabinofuranosidase activity"/>
    <property type="evidence" value="ECO:0007669"/>
    <property type="project" value="UniProtKB-EC"/>
</dbReference>
<evidence type="ECO:0000256" key="5">
    <source>
        <dbReference type="ARBA" id="ARBA00022801"/>
    </source>
</evidence>
<keyword evidence="10" id="KW-1185">Reference proteome</keyword>
<dbReference type="SUPFAM" id="SSF51445">
    <property type="entry name" value="(Trans)glycosidases"/>
    <property type="match status" value="1"/>
</dbReference>